<dbReference type="Proteomes" id="UP000239872">
    <property type="component" value="Unassembled WGS sequence"/>
</dbReference>
<organism evidence="1 2">
    <name type="scientific">Flavipsychrobacter stenotrophus</name>
    <dbReference type="NCBI Taxonomy" id="2077091"/>
    <lineage>
        <taxon>Bacteria</taxon>
        <taxon>Pseudomonadati</taxon>
        <taxon>Bacteroidota</taxon>
        <taxon>Chitinophagia</taxon>
        <taxon>Chitinophagales</taxon>
        <taxon>Chitinophagaceae</taxon>
        <taxon>Flavipsychrobacter</taxon>
    </lineage>
</organism>
<gene>
    <name evidence="1" type="ORF">CJD36_021990</name>
</gene>
<comment type="caution">
    <text evidence="1">The sequence shown here is derived from an EMBL/GenBank/DDBJ whole genome shotgun (WGS) entry which is preliminary data.</text>
</comment>
<keyword evidence="2" id="KW-1185">Reference proteome</keyword>
<dbReference type="AlphaFoldDB" id="A0A2S7SPK4"/>
<evidence type="ECO:0000313" key="1">
    <source>
        <dbReference type="EMBL" id="PQJ08820.1"/>
    </source>
</evidence>
<protein>
    <submittedName>
        <fullName evidence="1">Uncharacterized protein</fullName>
    </submittedName>
</protein>
<proteinExistence type="predicted"/>
<dbReference type="EMBL" id="PPSL01000011">
    <property type="protein sequence ID" value="PQJ08820.1"/>
    <property type="molecule type" value="Genomic_DNA"/>
</dbReference>
<reference evidence="1 2" key="1">
    <citation type="submission" date="2018-01" db="EMBL/GenBank/DDBJ databases">
        <title>A novel member of the phylum Bacteroidetes isolated from glacier ice.</title>
        <authorList>
            <person name="Liu Q."/>
            <person name="Xin Y.-H."/>
        </authorList>
    </citation>
    <scope>NUCLEOTIDE SEQUENCE [LARGE SCALE GENOMIC DNA]</scope>
    <source>
        <strain evidence="1 2">RB1R16</strain>
    </source>
</reference>
<accession>A0A2S7SPK4</accession>
<evidence type="ECO:0000313" key="2">
    <source>
        <dbReference type="Proteomes" id="UP000239872"/>
    </source>
</evidence>
<name>A0A2S7SPK4_9BACT</name>
<sequence length="61" mass="7037">MNTPRANIMLHFDKLSVNLRLSMTFGWLRKRDAGMKRDASTSVAVIERQSEKWRCIKTAIG</sequence>